<evidence type="ECO:0000313" key="6">
    <source>
        <dbReference type="EMBL" id="KAG0482724.1"/>
    </source>
</evidence>
<evidence type="ECO:0000259" key="5">
    <source>
        <dbReference type="PROSITE" id="PS51795"/>
    </source>
</evidence>
<evidence type="ECO:0000313" key="7">
    <source>
        <dbReference type="Proteomes" id="UP000639772"/>
    </source>
</evidence>
<dbReference type="EMBL" id="JADCNM010000005">
    <property type="protein sequence ID" value="KAG0482724.1"/>
    <property type="molecule type" value="Genomic_DNA"/>
</dbReference>
<accession>A0A835V0F9</accession>
<dbReference type="OrthoDB" id="1932717at2759"/>
<dbReference type="PANTHER" id="PTHR47208">
    <property type="entry name" value="OS02G0174800 PROTEIN"/>
    <property type="match status" value="1"/>
</dbReference>
<feature type="domain" description="FLZ-type" evidence="5">
    <location>
        <begin position="150"/>
        <end position="193"/>
    </location>
</feature>
<comment type="caution">
    <text evidence="6">The sequence shown here is derived from an EMBL/GenBank/DDBJ whole genome shotgun (WGS) entry which is preliminary data.</text>
</comment>
<protein>
    <recommendedName>
        <fullName evidence="5">FLZ-type domain-containing protein</fullName>
    </recommendedName>
</protein>
<evidence type="ECO:0000256" key="3">
    <source>
        <dbReference type="PROSITE-ProRule" id="PRU01131"/>
    </source>
</evidence>
<dbReference type="AlphaFoldDB" id="A0A835V0F9"/>
<evidence type="ECO:0000256" key="2">
    <source>
        <dbReference type="ARBA" id="ARBA00022723"/>
    </source>
</evidence>
<dbReference type="InterPro" id="IPR007650">
    <property type="entry name" value="Zf-FLZ_dom"/>
</dbReference>
<organism evidence="6 7">
    <name type="scientific">Vanilla planifolia</name>
    <name type="common">Vanilla</name>
    <dbReference type="NCBI Taxonomy" id="51239"/>
    <lineage>
        <taxon>Eukaryota</taxon>
        <taxon>Viridiplantae</taxon>
        <taxon>Streptophyta</taxon>
        <taxon>Embryophyta</taxon>
        <taxon>Tracheophyta</taxon>
        <taxon>Spermatophyta</taxon>
        <taxon>Magnoliopsida</taxon>
        <taxon>Liliopsida</taxon>
        <taxon>Asparagales</taxon>
        <taxon>Orchidaceae</taxon>
        <taxon>Vanilloideae</taxon>
        <taxon>Vanilleae</taxon>
        <taxon>Vanilla</taxon>
    </lineage>
</organism>
<keyword evidence="2" id="KW-0479">Metal-binding</keyword>
<evidence type="ECO:0000256" key="4">
    <source>
        <dbReference type="SAM" id="MobiDB-lite"/>
    </source>
</evidence>
<dbReference type="Pfam" id="PF04570">
    <property type="entry name" value="zf-FLZ"/>
    <property type="match status" value="1"/>
</dbReference>
<feature type="zinc finger region" description="FLZ-type" evidence="3">
    <location>
        <begin position="150"/>
        <end position="193"/>
    </location>
</feature>
<evidence type="ECO:0000256" key="1">
    <source>
        <dbReference type="ARBA" id="ARBA00009374"/>
    </source>
</evidence>
<sequence>MLEGIDQCSLYKQASISAQIPTLLENHNHRLLPALAPKPAMLPRRLARKAPGPISTGDRCPPADAMPGPGSPLERNPLSPKGWRKRESDGVGLGIVAKLDCTVTSVRSSSKPIIGPAMAPISIGYSQRGGWPSGAKLSAAEHAGDFPVTDFLSCCYLCRRRLHGRDVYMYRGEKAFCSIECRYQQIMSDECMEKYGSECMRRTEVPSSPCSAAGGSGGGRLFFTGIVAV</sequence>
<dbReference type="Proteomes" id="UP000639772">
    <property type="component" value="Unassembled WGS sequence"/>
</dbReference>
<dbReference type="PANTHER" id="PTHR47208:SF5">
    <property type="entry name" value="FCS-LIKE ZINC FINGER 12-RELATED"/>
    <property type="match status" value="1"/>
</dbReference>
<proteinExistence type="inferred from homology"/>
<comment type="similarity">
    <text evidence="1">Belongs to the FLZ family.</text>
</comment>
<dbReference type="InterPro" id="IPR044604">
    <property type="entry name" value="FLZ12/13/14"/>
</dbReference>
<reference evidence="6 7" key="1">
    <citation type="journal article" date="2020" name="Nat. Food">
        <title>A phased Vanilla planifolia genome enables genetic improvement of flavour and production.</title>
        <authorList>
            <person name="Hasing T."/>
            <person name="Tang H."/>
            <person name="Brym M."/>
            <person name="Khazi F."/>
            <person name="Huang T."/>
            <person name="Chambers A.H."/>
        </authorList>
    </citation>
    <scope>NUCLEOTIDE SEQUENCE [LARGE SCALE GENOMIC DNA]</scope>
    <source>
        <tissue evidence="6">Leaf</tissue>
    </source>
</reference>
<dbReference type="GO" id="GO:0046872">
    <property type="term" value="F:metal ion binding"/>
    <property type="evidence" value="ECO:0007669"/>
    <property type="project" value="UniProtKB-KW"/>
</dbReference>
<name>A0A835V0F9_VANPL</name>
<feature type="region of interest" description="Disordered" evidence="4">
    <location>
        <begin position="49"/>
        <end position="84"/>
    </location>
</feature>
<dbReference type="PROSITE" id="PS51795">
    <property type="entry name" value="ZF_FLZ"/>
    <property type="match status" value="1"/>
</dbReference>
<gene>
    <name evidence="6" type="ORF">HPP92_010808</name>
</gene>